<evidence type="ECO:0000256" key="1">
    <source>
        <dbReference type="ARBA" id="ARBA00040925"/>
    </source>
</evidence>
<feature type="compositionally biased region" description="Polar residues" evidence="2">
    <location>
        <begin position="420"/>
        <end position="450"/>
    </location>
</feature>
<dbReference type="OrthoDB" id="2445133at2759"/>
<dbReference type="RefSeq" id="XP_026277735.1">
    <property type="nucleotide sequence ID" value="XM_026421950.2"/>
</dbReference>
<dbReference type="KEGG" id="foc:113206053"/>
<dbReference type="Pfam" id="PF00789">
    <property type="entry name" value="UBX"/>
    <property type="match status" value="1"/>
</dbReference>
<evidence type="ECO:0000313" key="5">
    <source>
        <dbReference type="RefSeq" id="XP_026277735.1"/>
    </source>
</evidence>
<protein>
    <recommendedName>
        <fullName evidence="1">UBX domain-containing protein 4</fullName>
    </recommendedName>
</protein>
<feature type="compositionally biased region" description="Basic and acidic residues" evidence="2">
    <location>
        <begin position="149"/>
        <end position="191"/>
    </location>
</feature>
<dbReference type="PROSITE" id="PS50033">
    <property type="entry name" value="UBX"/>
    <property type="match status" value="1"/>
</dbReference>
<dbReference type="InterPro" id="IPR029071">
    <property type="entry name" value="Ubiquitin-like_domsf"/>
</dbReference>
<dbReference type="PANTHER" id="PTHR46424">
    <property type="entry name" value="UBX DOMAIN-CONTAINING PROTEIN 4"/>
    <property type="match status" value="1"/>
</dbReference>
<dbReference type="InterPro" id="IPR001012">
    <property type="entry name" value="UBX_dom"/>
</dbReference>
<keyword evidence="4" id="KW-1185">Reference proteome</keyword>
<feature type="region of interest" description="Disordered" evidence="2">
    <location>
        <begin position="383"/>
        <end position="450"/>
    </location>
</feature>
<proteinExistence type="predicted"/>
<evidence type="ECO:0000259" key="3">
    <source>
        <dbReference type="PROSITE" id="PS50033"/>
    </source>
</evidence>
<name>A0A6J1SEK7_FRAOC</name>
<evidence type="ECO:0000256" key="2">
    <source>
        <dbReference type="SAM" id="MobiDB-lite"/>
    </source>
</evidence>
<organism evidence="4 5">
    <name type="scientific">Frankliniella occidentalis</name>
    <name type="common">Western flower thrips</name>
    <name type="synonym">Euthrips occidentalis</name>
    <dbReference type="NCBI Taxonomy" id="133901"/>
    <lineage>
        <taxon>Eukaryota</taxon>
        <taxon>Metazoa</taxon>
        <taxon>Ecdysozoa</taxon>
        <taxon>Arthropoda</taxon>
        <taxon>Hexapoda</taxon>
        <taxon>Insecta</taxon>
        <taxon>Pterygota</taxon>
        <taxon>Neoptera</taxon>
        <taxon>Paraneoptera</taxon>
        <taxon>Thysanoptera</taxon>
        <taxon>Terebrantia</taxon>
        <taxon>Thripoidea</taxon>
        <taxon>Thripidae</taxon>
        <taxon>Frankliniella</taxon>
    </lineage>
</organism>
<dbReference type="Proteomes" id="UP000504606">
    <property type="component" value="Unplaced"/>
</dbReference>
<evidence type="ECO:0000313" key="4">
    <source>
        <dbReference type="Proteomes" id="UP000504606"/>
    </source>
</evidence>
<dbReference type="GeneID" id="113206053"/>
<feature type="compositionally biased region" description="Polar residues" evidence="2">
    <location>
        <begin position="383"/>
        <end position="404"/>
    </location>
</feature>
<dbReference type="AlphaFoldDB" id="A0A6J1SEK7"/>
<dbReference type="SMART" id="SM00166">
    <property type="entry name" value="UBX"/>
    <property type="match status" value="1"/>
</dbReference>
<dbReference type="Pfam" id="PF23187">
    <property type="entry name" value="UBX7_N"/>
    <property type="match status" value="1"/>
</dbReference>
<dbReference type="CDD" id="cd16117">
    <property type="entry name" value="UBX_UBXN4"/>
    <property type="match status" value="1"/>
</dbReference>
<sequence>MRWFEGDIVQAVTQSRARNAVFVVFVEGENETSEKISEAINDVAVSTKLEGSNFVSIHFKSGSQTFNQFSQIYRDPPVPSLYFIGRNGSPIEIVTEIGNAKDLIDKIENIENIHLGKTPVNPTPSAPASAPTNDGVAKESEPSTSTVPLDDRVERAKELLEEKRNKKKQQEEEEARQKEMQRRKEGQNVQELKRWQQEQELKQLKEERLKEKKMEQEARQRVLDQIAQDRADRNARNASSASSPSVAQQGISAPTSAARNSNEARLQFRLPDGSTYSNRFDADATLGEVRQYILTNVTLPFRDFSLATMFPRREFFTQDNTSTLRDLELVPSSVMLILPAGGRVVASQNNTGLIGLAQTLLMFLTYPVTRLFTFIRQIFSGPPSNGGNTTSAAPTQSQRQGSNQQDKRPQRRSGGAYRRSGNSNVHRLHQNQSSSDDENNTWNGNSTQQM</sequence>
<feature type="region of interest" description="Disordered" evidence="2">
    <location>
        <begin position="115"/>
        <end position="191"/>
    </location>
</feature>
<gene>
    <name evidence="5" type="primary">LOC113206053</name>
</gene>
<feature type="compositionally biased region" description="Polar residues" evidence="2">
    <location>
        <begin position="244"/>
        <end position="262"/>
    </location>
</feature>
<dbReference type="GO" id="GO:0005783">
    <property type="term" value="C:endoplasmic reticulum"/>
    <property type="evidence" value="ECO:0007669"/>
    <property type="project" value="TreeGrafter"/>
</dbReference>
<dbReference type="Gene3D" id="3.10.20.90">
    <property type="entry name" value="Phosphatidylinositol 3-kinase Catalytic Subunit, Chain A, domain 1"/>
    <property type="match status" value="1"/>
</dbReference>
<feature type="region of interest" description="Disordered" evidence="2">
    <location>
        <begin position="231"/>
        <end position="262"/>
    </location>
</feature>
<accession>A0A6J1SEK7</accession>
<feature type="domain" description="UBX" evidence="3">
    <location>
        <begin position="259"/>
        <end position="337"/>
    </location>
</feature>
<dbReference type="SUPFAM" id="SSF54236">
    <property type="entry name" value="Ubiquitin-like"/>
    <property type="match status" value="1"/>
</dbReference>
<reference evidence="5" key="1">
    <citation type="submission" date="2025-08" db="UniProtKB">
        <authorList>
            <consortium name="RefSeq"/>
        </authorList>
    </citation>
    <scope>IDENTIFICATION</scope>
    <source>
        <tissue evidence="5">Whole organism</tissue>
    </source>
</reference>
<dbReference type="GO" id="GO:0036503">
    <property type="term" value="P:ERAD pathway"/>
    <property type="evidence" value="ECO:0007669"/>
    <property type="project" value="TreeGrafter"/>
</dbReference>
<dbReference type="PANTHER" id="PTHR46424:SF1">
    <property type="entry name" value="UBX DOMAIN-CONTAINING PROTEIN 4"/>
    <property type="match status" value="1"/>
</dbReference>